<evidence type="ECO:0000313" key="4">
    <source>
        <dbReference type="Proteomes" id="UP000199519"/>
    </source>
</evidence>
<dbReference type="RefSeq" id="WP_089719787.1">
    <property type="nucleotide sequence ID" value="NZ_FNBJ01000007.1"/>
</dbReference>
<evidence type="ECO:0000313" key="3">
    <source>
        <dbReference type="Proteomes" id="UP000198612"/>
    </source>
</evidence>
<protein>
    <submittedName>
        <fullName evidence="2">Uncharacterized protein</fullName>
    </submittedName>
</protein>
<dbReference type="Proteomes" id="UP000199519">
    <property type="component" value="Unassembled WGS sequence"/>
</dbReference>
<reference evidence="3 4" key="1">
    <citation type="submission" date="2016-10" db="EMBL/GenBank/DDBJ databases">
        <authorList>
            <person name="Varghese N."/>
            <person name="Submissions S."/>
        </authorList>
    </citation>
    <scope>NUCLEOTIDE SEQUENCE [LARGE SCALE GENOMIC DNA]</scope>
    <source>
        <strain evidence="1 4">WG2</strain>
        <strain evidence="2 3">WG5</strain>
    </source>
</reference>
<dbReference type="Proteomes" id="UP000198612">
    <property type="component" value="Unassembled WGS sequence"/>
</dbReference>
<name>A0A1H9ZTI7_9FIRM</name>
<gene>
    <name evidence="1" type="ORF">SAMN04488598_10778</name>
    <name evidence="2" type="ORF">SAMN04515652_10878</name>
</gene>
<dbReference type="AlphaFoldDB" id="A0A1H9ZTI7"/>
<evidence type="ECO:0000313" key="1">
    <source>
        <dbReference type="EMBL" id="SDF17976.1"/>
    </source>
</evidence>
<dbReference type="EMBL" id="FOHG01000008">
    <property type="protein sequence ID" value="SES85025.1"/>
    <property type="molecule type" value="Genomic_DNA"/>
</dbReference>
<dbReference type="EMBL" id="FNBJ01000007">
    <property type="protein sequence ID" value="SDF17976.1"/>
    <property type="molecule type" value="Genomic_DNA"/>
</dbReference>
<evidence type="ECO:0000313" key="2">
    <source>
        <dbReference type="EMBL" id="SES85025.1"/>
    </source>
</evidence>
<proteinExistence type="predicted"/>
<sequence>MDMIVNKNNSKNADLEYVFELQKSNYNESRMSTTDINLAAKTLTKLLKNDKIDKIDKKEYKILSKAVVAKYINNEFEEKLDKYFIKQFISSAGE</sequence>
<keyword evidence="4" id="KW-1185">Reference proteome</keyword>
<organism evidence="2 3">
    <name type="scientific">Halanaerobium congolense</name>
    <dbReference type="NCBI Taxonomy" id="54121"/>
    <lineage>
        <taxon>Bacteria</taxon>
        <taxon>Bacillati</taxon>
        <taxon>Bacillota</taxon>
        <taxon>Clostridia</taxon>
        <taxon>Halanaerobiales</taxon>
        <taxon>Halanaerobiaceae</taxon>
        <taxon>Halanaerobium</taxon>
    </lineage>
</organism>
<accession>A0A1H9ZTI7</accession>